<keyword evidence="1" id="KW-0812">Transmembrane</keyword>
<feature type="transmembrane region" description="Helical" evidence="1">
    <location>
        <begin position="257"/>
        <end position="279"/>
    </location>
</feature>
<dbReference type="GeneID" id="28832495"/>
<evidence type="ECO:0000256" key="1">
    <source>
        <dbReference type="SAM" id="Phobius"/>
    </source>
</evidence>
<evidence type="ECO:0000313" key="3">
    <source>
        <dbReference type="Proteomes" id="UP000070700"/>
    </source>
</evidence>
<dbReference type="KEGG" id="psco:LY89DRAFT_784274"/>
<evidence type="ECO:0000313" key="2">
    <source>
        <dbReference type="EMBL" id="KUJ14306.1"/>
    </source>
</evidence>
<protein>
    <submittedName>
        <fullName evidence="2">Uncharacterized protein</fullName>
    </submittedName>
</protein>
<proteinExistence type="predicted"/>
<name>A0A194X284_MOLSC</name>
<sequence length="334" mass="37344">MDSAASGAVDPKKACRELFNMYQESFNQMMENLKKCHGEAAPNEETTIAAQAVTETAGTNAGSSIVQEAEADEEAEKTEFMKKLEMPSALLNLPKEIADERLKQLCFTRDGPKIPRDVPRAADSNDRYQIPLINLCELQRLSLYAMRQELTAKAIKIKEDESLSGEEAGSIKTLISEYCNALRDFDYMREKDSDADRDPFYLTYARWCDWSVMKPKIASLYKGDPLYMLQVPRDTSDPEMVGDARGWAKKREDRRGFIMRLWFGLGGGLASIAPMLIVIQHRDRNTALVTASVGMLLFAMFMAYYHERDASPFALVGATAAYAAVLVVLVSTAL</sequence>
<keyword evidence="1" id="KW-0472">Membrane</keyword>
<keyword evidence="1" id="KW-1133">Transmembrane helix</keyword>
<reference evidence="2 3" key="1">
    <citation type="submission" date="2015-10" db="EMBL/GenBank/DDBJ databases">
        <title>Full genome of DAOMC 229536 Phialocephala scopiformis, a fungal endophyte of spruce producing the potent anti-insectan compound rugulosin.</title>
        <authorList>
            <consortium name="DOE Joint Genome Institute"/>
            <person name="Walker A.K."/>
            <person name="Frasz S.L."/>
            <person name="Seifert K.A."/>
            <person name="Miller J.D."/>
            <person name="Mondo S.J."/>
            <person name="Labutti K."/>
            <person name="Lipzen A."/>
            <person name="Dockter R."/>
            <person name="Kennedy M."/>
            <person name="Grigoriev I.V."/>
            <person name="Spatafora J.W."/>
        </authorList>
    </citation>
    <scope>NUCLEOTIDE SEQUENCE [LARGE SCALE GENOMIC DNA]</scope>
    <source>
        <strain evidence="2 3">CBS 120377</strain>
    </source>
</reference>
<organism evidence="2 3">
    <name type="scientific">Mollisia scopiformis</name>
    <name type="common">Conifer needle endophyte fungus</name>
    <name type="synonym">Phialocephala scopiformis</name>
    <dbReference type="NCBI Taxonomy" id="149040"/>
    <lineage>
        <taxon>Eukaryota</taxon>
        <taxon>Fungi</taxon>
        <taxon>Dikarya</taxon>
        <taxon>Ascomycota</taxon>
        <taxon>Pezizomycotina</taxon>
        <taxon>Leotiomycetes</taxon>
        <taxon>Helotiales</taxon>
        <taxon>Mollisiaceae</taxon>
        <taxon>Mollisia</taxon>
    </lineage>
</organism>
<feature type="transmembrane region" description="Helical" evidence="1">
    <location>
        <begin position="285"/>
        <end position="305"/>
    </location>
</feature>
<dbReference type="EMBL" id="KQ947420">
    <property type="protein sequence ID" value="KUJ14306.1"/>
    <property type="molecule type" value="Genomic_DNA"/>
</dbReference>
<dbReference type="AlphaFoldDB" id="A0A194X284"/>
<gene>
    <name evidence="2" type="ORF">LY89DRAFT_784274</name>
</gene>
<dbReference type="InParanoid" id="A0A194X284"/>
<accession>A0A194X284</accession>
<feature type="transmembrane region" description="Helical" evidence="1">
    <location>
        <begin position="312"/>
        <end position="333"/>
    </location>
</feature>
<dbReference type="Proteomes" id="UP000070700">
    <property type="component" value="Unassembled WGS sequence"/>
</dbReference>
<dbReference type="OrthoDB" id="3546297at2759"/>
<dbReference type="RefSeq" id="XP_018068661.1">
    <property type="nucleotide sequence ID" value="XM_018222769.1"/>
</dbReference>
<keyword evidence="3" id="KW-1185">Reference proteome</keyword>